<evidence type="ECO:0000313" key="3">
    <source>
        <dbReference type="Proteomes" id="UP001190700"/>
    </source>
</evidence>
<feature type="region of interest" description="Disordered" evidence="1">
    <location>
        <begin position="95"/>
        <end position="120"/>
    </location>
</feature>
<protein>
    <submittedName>
        <fullName evidence="2">Uncharacterized protein</fullName>
    </submittedName>
</protein>
<dbReference type="Proteomes" id="UP001190700">
    <property type="component" value="Unassembled WGS sequence"/>
</dbReference>
<gene>
    <name evidence="2" type="ORF">CYMTET_19140</name>
</gene>
<dbReference type="EMBL" id="LGRX02008891">
    <property type="protein sequence ID" value="KAK3272577.1"/>
    <property type="molecule type" value="Genomic_DNA"/>
</dbReference>
<comment type="caution">
    <text evidence="2">The sequence shown here is derived from an EMBL/GenBank/DDBJ whole genome shotgun (WGS) entry which is preliminary data.</text>
</comment>
<proteinExistence type="predicted"/>
<keyword evidence="3" id="KW-1185">Reference proteome</keyword>
<dbReference type="AlphaFoldDB" id="A0AAE0G735"/>
<accession>A0AAE0G735</accession>
<organism evidence="2 3">
    <name type="scientific">Cymbomonas tetramitiformis</name>
    <dbReference type="NCBI Taxonomy" id="36881"/>
    <lineage>
        <taxon>Eukaryota</taxon>
        <taxon>Viridiplantae</taxon>
        <taxon>Chlorophyta</taxon>
        <taxon>Pyramimonadophyceae</taxon>
        <taxon>Pyramimonadales</taxon>
        <taxon>Pyramimonadaceae</taxon>
        <taxon>Cymbomonas</taxon>
    </lineage>
</organism>
<sequence length="120" mass="12395">MVDAHTAELVASGLLVASALGGMEVGEWAPAMGSWASRKTVEWKKTKEVADWVVALKALPESVGLDGSGQRSLARLRSKIGSGCRWQLESGCYGRRGGGSHGGRRGKNRGGGGGYGGGTH</sequence>
<name>A0AAE0G735_9CHLO</name>
<reference evidence="2 3" key="1">
    <citation type="journal article" date="2015" name="Genome Biol. Evol.">
        <title>Comparative Genomics of a Bacterivorous Green Alga Reveals Evolutionary Causalities and Consequences of Phago-Mixotrophic Mode of Nutrition.</title>
        <authorList>
            <person name="Burns J.A."/>
            <person name="Paasch A."/>
            <person name="Narechania A."/>
            <person name="Kim E."/>
        </authorList>
    </citation>
    <scope>NUCLEOTIDE SEQUENCE [LARGE SCALE GENOMIC DNA]</scope>
    <source>
        <strain evidence="2 3">PLY_AMNH</strain>
    </source>
</reference>
<feature type="compositionally biased region" description="Gly residues" evidence="1">
    <location>
        <begin position="109"/>
        <end position="120"/>
    </location>
</feature>
<evidence type="ECO:0000313" key="2">
    <source>
        <dbReference type="EMBL" id="KAK3272577.1"/>
    </source>
</evidence>
<evidence type="ECO:0000256" key="1">
    <source>
        <dbReference type="SAM" id="MobiDB-lite"/>
    </source>
</evidence>